<dbReference type="CDD" id="cd02947">
    <property type="entry name" value="TRX_family"/>
    <property type="match status" value="1"/>
</dbReference>
<dbReference type="SUPFAM" id="SSF52833">
    <property type="entry name" value="Thioredoxin-like"/>
    <property type="match status" value="1"/>
</dbReference>
<dbReference type="InterPro" id="IPR013766">
    <property type="entry name" value="Thioredoxin_domain"/>
</dbReference>
<proteinExistence type="predicted"/>
<evidence type="ECO:0000259" key="1">
    <source>
        <dbReference type="Pfam" id="PF00085"/>
    </source>
</evidence>
<dbReference type="InterPro" id="IPR036249">
    <property type="entry name" value="Thioredoxin-like_sf"/>
</dbReference>
<accession>A0A6C0E5K0</accession>
<dbReference type="Gene3D" id="3.40.30.10">
    <property type="entry name" value="Glutaredoxin"/>
    <property type="match status" value="1"/>
</dbReference>
<dbReference type="AlphaFoldDB" id="A0A6C0E5K0"/>
<dbReference type="PANTHER" id="PTHR10438">
    <property type="entry name" value="THIOREDOXIN"/>
    <property type="match status" value="1"/>
</dbReference>
<dbReference type="InterPro" id="IPR050620">
    <property type="entry name" value="Thioredoxin_H-type-like"/>
</dbReference>
<dbReference type="Pfam" id="PF00085">
    <property type="entry name" value="Thioredoxin"/>
    <property type="match status" value="1"/>
</dbReference>
<reference evidence="2" key="1">
    <citation type="journal article" date="2020" name="Nature">
        <title>Giant virus diversity and host interactions through global metagenomics.</title>
        <authorList>
            <person name="Schulz F."/>
            <person name="Roux S."/>
            <person name="Paez-Espino D."/>
            <person name="Jungbluth S."/>
            <person name="Walsh D.A."/>
            <person name="Denef V.J."/>
            <person name="McMahon K.D."/>
            <person name="Konstantinidis K.T."/>
            <person name="Eloe-Fadrosh E.A."/>
            <person name="Kyrpides N.C."/>
            <person name="Woyke T."/>
        </authorList>
    </citation>
    <scope>NUCLEOTIDE SEQUENCE</scope>
    <source>
        <strain evidence="2">GVMAG-M-3300023179-132</strain>
    </source>
</reference>
<protein>
    <recommendedName>
        <fullName evidence="1">Thioredoxin domain-containing protein</fullName>
    </recommendedName>
</protein>
<organism evidence="2">
    <name type="scientific">viral metagenome</name>
    <dbReference type="NCBI Taxonomy" id="1070528"/>
    <lineage>
        <taxon>unclassified sequences</taxon>
        <taxon>metagenomes</taxon>
        <taxon>organismal metagenomes</taxon>
    </lineage>
</organism>
<name>A0A6C0E5K0_9ZZZZ</name>
<sequence>MQKEIITEIQSVELFMNLLKKNPGLVILKLGATWCGPCEIIKEDVYTFFKQSPPDVICCDIDIDQSSQLYSYLKNKRMVNGIPVLLCYVKGNESYIPDDSITGARKKELHMFFDRCKQYLLDTK</sequence>
<feature type="domain" description="Thioredoxin" evidence="1">
    <location>
        <begin position="12"/>
        <end position="110"/>
    </location>
</feature>
<dbReference type="PANTHER" id="PTHR10438:SF468">
    <property type="entry name" value="THIOREDOXIN-1-RELATED"/>
    <property type="match status" value="1"/>
</dbReference>
<evidence type="ECO:0000313" key="2">
    <source>
        <dbReference type="EMBL" id="QHT24038.1"/>
    </source>
</evidence>
<dbReference type="EMBL" id="MN739736">
    <property type="protein sequence ID" value="QHT24038.1"/>
    <property type="molecule type" value="Genomic_DNA"/>
</dbReference>